<feature type="compositionally biased region" description="Basic and acidic residues" evidence="1">
    <location>
        <begin position="1"/>
        <end position="19"/>
    </location>
</feature>
<sequence length="238" mass="25699">MNELQKNGRNESTEVDGRVASESMDVEADVLVLDRLEGALGAIHEMPGVQESSTSNARASYADMVSDPSHNVSKAINQDELTPDSVANTYNIFLQGNKRKNVVASGSSGSRFVILKSKVMEEDHKGDMANAALEIPRVSESSIREVEMNSQNNIVQSQGIARNEAYLTSNPPRKPRTSKKLNTIENQQLTLSNSSSRVTVNHGGVLEVFTNVQNHTEQGMSIVEWGGIDATGSGALGQ</sequence>
<dbReference type="Proteomes" id="UP001396334">
    <property type="component" value="Unassembled WGS sequence"/>
</dbReference>
<name>A0ABR2NKA6_9ROSI</name>
<evidence type="ECO:0000256" key="1">
    <source>
        <dbReference type="SAM" id="MobiDB-lite"/>
    </source>
</evidence>
<evidence type="ECO:0000313" key="2">
    <source>
        <dbReference type="EMBL" id="KAK8976503.1"/>
    </source>
</evidence>
<accession>A0ABR2NKA6</accession>
<proteinExistence type="predicted"/>
<feature type="region of interest" description="Disordered" evidence="1">
    <location>
        <begin position="1"/>
        <end position="21"/>
    </location>
</feature>
<dbReference type="EMBL" id="JBBPBN010000129">
    <property type="protein sequence ID" value="KAK8976503.1"/>
    <property type="molecule type" value="Genomic_DNA"/>
</dbReference>
<keyword evidence="3" id="KW-1185">Reference proteome</keyword>
<gene>
    <name evidence="2" type="ORF">V6N11_047353</name>
</gene>
<reference evidence="2 3" key="1">
    <citation type="journal article" date="2024" name="G3 (Bethesda)">
        <title>Genome assembly of Hibiscus sabdariffa L. provides insights into metabolisms of medicinal natural products.</title>
        <authorList>
            <person name="Kim T."/>
        </authorList>
    </citation>
    <scope>NUCLEOTIDE SEQUENCE [LARGE SCALE GENOMIC DNA]</scope>
    <source>
        <strain evidence="2">TK-2024</strain>
        <tissue evidence="2">Old leaves</tissue>
    </source>
</reference>
<evidence type="ECO:0000313" key="3">
    <source>
        <dbReference type="Proteomes" id="UP001396334"/>
    </source>
</evidence>
<organism evidence="2 3">
    <name type="scientific">Hibiscus sabdariffa</name>
    <name type="common">roselle</name>
    <dbReference type="NCBI Taxonomy" id="183260"/>
    <lineage>
        <taxon>Eukaryota</taxon>
        <taxon>Viridiplantae</taxon>
        <taxon>Streptophyta</taxon>
        <taxon>Embryophyta</taxon>
        <taxon>Tracheophyta</taxon>
        <taxon>Spermatophyta</taxon>
        <taxon>Magnoliopsida</taxon>
        <taxon>eudicotyledons</taxon>
        <taxon>Gunneridae</taxon>
        <taxon>Pentapetalae</taxon>
        <taxon>rosids</taxon>
        <taxon>malvids</taxon>
        <taxon>Malvales</taxon>
        <taxon>Malvaceae</taxon>
        <taxon>Malvoideae</taxon>
        <taxon>Hibiscus</taxon>
    </lineage>
</organism>
<comment type="caution">
    <text evidence="2">The sequence shown here is derived from an EMBL/GenBank/DDBJ whole genome shotgun (WGS) entry which is preliminary data.</text>
</comment>
<protein>
    <submittedName>
        <fullName evidence="2">Uncharacterized protein</fullName>
    </submittedName>
</protein>